<dbReference type="OrthoDB" id="9049620at2759"/>
<dbReference type="PROSITE" id="PS50089">
    <property type="entry name" value="ZF_RING_2"/>
    <property type="match status" value="1"/>
</dbReference>
<dbReference type="InterPro" id="IPR013083">
    <property type="entry name" value="Znf_RING/FYVE/PHD"/>
</dbReference>
<evidence type="ECO:0000313" key="2">
    <source>
        <dbReference type="EMBL" id="CAH1793951.1"/>
    </source>
</evidence>
<dbReference type="InterPro" id="IPR001841">
    <property type="entry name" value="Znf_RING"/>
</dbReference>
<dbReference type="PROSITE" id="PS00518">
    <property type="entry name" value="ZF_RING_1"/>
    <property type="match status" value="1"/>
</dbReference>
<dbReference type="Pfam" id="PF13923">
    <property type="entry name" value="zf-C3HC4_2"/>
    <property type="match status" value="1"/>
</dbReference>
<keyword evidence="3" id="KW-1185">Reference proteome</keyword>
<reference evidence="2" key="1">
    <citation type="submission" date="2022-03" db="EMBL/GenBank/DDBJ databases">
        <authorList>
            <person name="Martin C."/>
        </authorList>
    </citation>
    <scope>NUCLEOTIDE SEQUENCE</scope>
</reference>
<name>A0A8J1Y5U0_OWEFU</name>
<accession>A0A8J1Y5U0</accession>
<comment type="caution">
    <text evidence="2">The sequence shown here is derived from an EMBL/GenBank/DDBJ whole genome shotgun (WGS) entry which is preliminary data.</text>
</comment>
<dbReference type="EMBL" id="CAIIXF020000009">
    <property type="protein sequence ID" value="CAH1793951.1"/>
    <property type="molecule type" value="Genomic_DNA"/>
</dbReference>
<dbReference type="PANTHER" id="PTHR10131">
    <property type="entry name" value="TNF RECEPTOR ASSOCIATED FACTOR"/>
    <property type="match status" value="1"/>
</dbReference>
<dbReference type="PROSITE" id="PS50145">
    <property type="entry name" value="ZF_TRAF"/>
    <property type="match status" value="1"/>
</dbReference>
<dbReference type="Proteomes" id="UP000749559">
    <property type="component" value="Unassembled WGS sequence"/>
</dbReference>
<sequence length="340" mass="39332">MGISQNFCVSGDVEDFICYICLDIFDKPVETSCKHIFCNTCILKRLITKKRECPICSSRMSKVTKVPSDGFYEKYNKLEMRCSFKCGHIGLLGDRDEHLNLKCPSVKTTCPNISIGCKIFVKRKQLDDHIRTCRYRYVTCEACDHKTQYLDLFTHQKVTGCFEKKLKQELVQNARTISANVRKHRMELKQEEMLKQQNEMKREHQKTCPRGDESDRQSPRLRRSGASPRRSPRRSPRALADKSDKPLLQSYIESDREHLKQDDEMYLEMIIGSNNSLHTAKDGDDYLAMDTYAQFDRGEFDPTPSPFAQSPMAPLCSRCNKTFTINTTKSCAWHKGVNSY</sequence>
<dbReference type="AlphaFoldDB" id="A0A8J1Y5U0"/>
<dbReference type="InterPro" id="IPR001293">
    <property type="entry name" value="Znf_TRAF"/>
</dbReference>
<dbReference type="InterPro" id="IPR017907">
    <property type="entry name" value="Znf_RING_CS"/>
</dbReference>
<dbReference type="GO" id="GO:0008270">
    <property type="term" value="F:zinc ion binding"/>
    <property type="evidence" value="ECO:0007669"/>
    <property type="project" value="InterPro"/>
</dbReference>
<dbReference type="SMART" id="SM00184">
    <property type="entry name" value="RING"/>
    <property type="match status" value="1"/>
</dbReference>
<dbReference type="Pfam" id="PF15965">
    <property type="entry name" value="zf-TRAF_2"/>
    <property type="match status" value="1"/>
</dbReference>
<dbReference type="GO" id="GO:0043122">
    <property type="term" value="P:regulation of canonical NF-kappaB signal transduction"/>
    <property type="evidence" value="ECO:0007669"/>
    <property type="project" value="TreeGrafter"/>
</dbReference>
<feature type="region of interest" description="Disordered" evidence="1">
    <location>
        <begin position="196"/>
        <end position="252"/>
    </location>
</feature>
<evidence type="ECO:0000256" key="1">
    <source>
        <dbReference type="SAM" id="MobiDB-lite"/>
    </source>
</evidence>
<dbReference type="SUPFAM" id="SSF57850">
    <property type="entry name" value="RING/U-box"/>
    <property type="match status" value="1"/>
</dbReference>
<organism evidence="2 3">
    <name type="scientific">Owenia fusiformis</name>
    <name type="common">Polychaete worm</name>
    <dbReference type="NCBI Taxonomy" id="6347"/>
    <lineage>
        <taxon>Eukaryota</taxon>
        <taxon>Metazoa</taxon>
        <taxon>Spiralia</taxon>
        <taxon>Lophotrochozoa</taxon>
        <taxon>Annelida</taxon>
        <taxon>Polychaeta</taxon>
        <taxon>Sedentaria</taxon>
        <taxon>Canalipalpata</taxon>
        <taxon>Sabellida</taxon>
        <taxon>Oweniida</taxon>
        <taxon>Oweniidae</taxon>
        <taxon>Owenia</taxon>
    </lineage>
</organism>
<protein>
    <submittedName>
        <fullName evidence="2">Uncharacterized protein</fullName>
    </submittedName>
</protein>
<dbReference type="PANTHER" id="PTHR10131:SF157">
    <property type="entry name" value="RECEPTOR-ASSOCIATED FACTOR, PUTATIVE-RELATED"/>
    <property type="match status" value="1"/>
</dbReference>
<dbReference type="Gene3D" id="3.30.40.10">
    <property type="entry name" value="Zinc/RING finger domain, C3HC4 (zinc finger)"/>
    <property type="match status" value="2"/>
</dbReference>
<proteinExistence type="predicted"/>
<feature type="compositionally biased region" description="Basic and acidic residues" evidence="1">
    <location>
        <begin position="196"/>
        <end position="218"/>
    </location>
</feature>
<dbReference type="SUPFAM" id="SSF49599">
    <property type="entry name" value="TRAF domain-like"/>
    <property type="match status" value="1"/>
</dbReference>
<evidence type="ECO:0000313" key="3">
    <source>
        <dbReference type="Proteomes" id="UP000749559"/>
    </source>
</evidence>
<gene>
    <name evidence="2" type="ORF">OFUS_LOCUS18731</name>
</gene>